<proteinExistence type="predicted"/>
<dbReference type="PANTHER" id="PTHR43677">
    <property type="entry name" value="SHORT-CHAIN DEHYDROGENASE/REDUCTASE"/>
    <property type="match status" value="1"/>
</dbReference>
<evidence type="ECO:0000259" key="1">
    <source>
        <dbReference type="SMART" id="SM00829"/>
    </source>
</evidence>
<dbReference type="InterPro" id="IPR011032">
    <property type="entry name" value="GroES-like_sf"/>
</dbReference>
<dbReference type="EMBL" id="JADGJQ010000010">
    <property type="protein sequence ID" value="KAJ3182025.1"/>
    <property type="molecule type" value="Genomic_DNA"/>
</dbReference>
<dbReference type="GO" id="GO:0016491">
    <property type="term" value="F:oxidoreductase activity"/>
    <property type="evidence" value="ECO:0007669"/>
    <property type="project" value="InterPro"/>
</dbReference>
<protein>
    <recommendedName>
        <fullName evidence="1">Enoyl reductase (ER) domain-containing protein</fullName>
    </recommendedName>
</protein>
<dbReference type="Gene3D" id="3.90.180.10">
    <property type="entry name" value="Medium-chain alcohol dehydrogenases, catalytic domain"/>
    <property type="match status" value="1"/>
</dbReference>
<dbReference type="InterPro" id="IPR013154">
    <property type="entry name" value="ADH-like_N"/>
</dbReference>
<organism evidence="2 3">
    <name type="scientific">Geranomyces variabilis</name>
    <dbReference type="NCBI Taxonomy" id="109894"/>
    <lineage>
        <taxon>Eukaryota</taxon>
        <taxon>Fungi</taxon>
        <taxon>Fungi incertae sedis</taxon>
        <taxon>Chytridiomycota</taxon>
        <taxon>Chytridiomycota incertae sedis</taxon>
        <taxon>Chytridiomycetes</taxon>
        <taxon>Spizellomycetales</taxon>
        <taxon>Powellomycetaceae</taxon>
        <taxon>Geranomyces</taxon>
    </lineage>
</organism>
<dbReference type="InterPro" id="IPR020843">
    <property type="entry name" value="ER"/>
</dbReference>
<dbReference type="Pfam" id="PF13602">
    <property type="entry name" value="ADH_zinc_N_2"/>
    <property type="match status" value="1"/>
</dbReference>
<evidence type="ECO:0000313" key="3">
    <source>
        <dbReference type="Proteomes" id="UP001212152"/>
    </source>
</evidence>
<dbReference type="SUPFAM" id="SSF51735">
    <property type="entry name" value="NAD(P)-binding Rossmann-fold domains"/>
    <property type="match status" value="1"/>
</dbReference>
<dbReference type="Proteomes" id="UP001212152">
    <property type="component" value="Unassembled WGS sequence"/>
</dbReference>
<dbReference type="SUPFAM" id="SSF50129">
    <property type="entry name" value="GroES-like"/>
    <property type="match status" value="1"/>
</dbReference>
<evidence type="ECO:0000313" key="2">
    <source>
        <dbReference type="EMBL" id="KAJ3182025.1"/>
    </source>
</evidence>
<name>A0AAD5XPD1_9FUNG</name>
<dbReference type="Pfam" id="PF08240">
    <property type="entry name" value="ADH_N"/>
    <property type="match status" value="1"/>
</dbReference>
<feature type="domain" description="Enoyl reductase (ER)" evidence="1">
    <location>
        <begin position="22"/>
        <end position="369"/>
    </location>
</feature>
<dbReference type="AlphaFoldDB" id="A0AAD5XPD1"/>
<sequence length="372" mass="40252">MAVTELVPAATTPQAWAVPRMGSLANLVKQPTNLVAQSAPGTVRVAVRAIGLNFADVFCVLGLYAAFGTSGNPVPGLEFAGVIEADGEGWKKGQRVYGTTRFGAYTTHLDADPRYLRPIPEAWSFEQAAAYPVQTITAFYALHHLGVLQPGATVLLQSAAGGVGLQALRILAATPDVKVLGIVGNPKKIDLLTKMFPGQKRWRFVSREAGTTLSEQIKSFLTAQQSSGFDLILDSVMGPAFKPSYDALNPCGRYVIFGSASLAPSTISLSPMTVGFYNPMNVVRMITLAYKFLTRPKIDPLVLVADNKNIMGYNLIWLYDKLQLLTDMYSDLNKLNLEPPHVGHVFDFDDLPKALAYFQTGQTVGKVVVTVP</sequence>
<dbReference type="InterPro" id="IPR036291">
    <property type="entry name" value="NAD(P)-bd_dom_sf"/>
</dbReference>
<dbReference type="SMART" id="SM00829">
    <property type="entry name" value="PKS_ER"/>
    <property type="match status" value="1"/>
</dbReference>
<dbReference type="PANTHER" id="PTHR43677:SF4">
    <property type="entry name" value="QUINONE OXIDOREDUCTASE-LIKE PROTEIN 2"/>
    <property type="match status" value="1"/>
</dbReference>
<comment type="caution">
    <text evidence="2">The sequence shown here is derived from an EMBL/GenBank/DDBJ whole genome shotgun (WGS) entry which is preliminary data.</text>
</comment>
<reference evidence="2" key="1">
    <citation type="submission" date="2020-05" db="EMBL/GenBank/DDBJ databases">
        <title>Phylogenomic resolution of chytrid fungi.</title>
        <authorList>
            <person name="Stajich J.E."/>
            <person name="Amses K."/>
            <person name="Simmons R."/>
            <person name="Seto K."/>
            <person name="Myers J."/>
            <person name="Bonds A."/>
            <person name="Quandt C.A."/>
            <person name="Barry K."/>
            <person name="Liu P."/>
            <person name="Grigoriev I."/>
            <person name="Longcore J.E."/>
            <person name="James T.Y."/>
        </authorList>
    </citation>
    <scope>NUCLEOTIDE SEQUENCE</scope>
    <source>
        <strain evidence="2">JEL0379</strain>
    </source>
</reference>
<keyword evidence="3" id="KW-1185">Reference proteome</keyword>
<gene>
    <name evidence="2" type="ORF">HDU87_000365</name>
</gene>
<accession>A0AAD5XPD1</accession>
<dbReference type="InterPro" id="IPR051397">
    <property type="entry name" value="Zn-ADH-like_protein"/>
</dbReference>